<evidence type="ECO:0000313" key="1">
    <source>
        <dbReference type="EMBL" id="KAJ1119897.1"/>
    </source>
</evidence>
<gene>
    <name evidence="1" type="ORF">NDU88_008081</name>
</gene>
<dbReference type="Proteomes" id="UP001066276">
    <property type="component" value="Chromosome 8"/>
</dbReference>
<evidence type="ECO:0000313" key="2">
    <source>
        <dbReference type="Proteomes" id="UP001066276"/>
    </source>
</evidence>
<organism evidence="1 2">
    <name type="scientific">Pleurodeles waltl</name>
    <name type="common">Iberian ribbed newt</name>
    <dbReference type="NCBI Taxonomy" id="8319"/>
    <lineage>
        <taxon>Eukaryota</taxon>
        <taxon>Metazoa</taxon>
        <taxon>Chordata</taxon>
        <taxon>Craniata</taxon>
        <taxon>Vertebrata</taxon>
        <taxon>Euteleostomi</taxon>
        <taxon>Amphibia</taxon>
        <taxon>Batrachia</taxon>
        <taxon>Caudata</taxon>
        <taxon>Salamandroidea</taxon>
        <taxon>Salamandridae</taxon>
        <taxon>Pleurodelinae</taxon>
        <taxon>Pleurodeles</taxon>
    </lineage>
</organism>
<comment type="caution">
    <text evidence="1">The sequence shown here is derived from an EMBL/GenBank/DDBJ whole genome shotgun (WGS) entry which is preliminary data.</text>
</comment>
<keyword evidence="2" id="KW-1185">Reference proteome</keyword>
<accession>A0AAV7NYB2</accession>
<name>A0AAV7NYB2_PLEWA</name>
<sequence>MAIKSSSQVLKLSLPYSRKTDLGNLCQSKRDNFRVRCRTGLEPGSERKGRLERHVGCRGDVRAGLVSLGRLRGRVACESGPPQSGRLLIVPLLCARTSATVLTTWCLTRGRVACEAVPRSGSASALEFPADGWAHRGVASPVWRSPEVAGVPGSGLLRCSAGLSATRCLLRSRVTCLAVPRSGSAFSAVRNSFPTGSLRGRVACLAVPQRAVIPPTGLPKGS</sequence>
<proteinExistence type="predicted"/>
<protein>
    <submittedName>
        <fullName evidence="1">Uncharacterized protein</fullName>
    </submittedName>
</protein>
<dbReference type="EMBL" id="JANPWB010000012">
    <property type="protein sequence ID" value="KAJ1119897.1"/>
    <property type="molecule type" value="Genomic_DNA"/>
</dbReference>
<dbReference type="AlphaFoldDB" id="A0AAV7NYB2"/>
<reference evidence="1" key="1">
    <citation type="journal article" date="2022" name="bioRxiv">
        <title>Sequencing and chromosome-scale assembly of the giantPleurodeles waltlgenome.</title>
        <authorList>
            <person name="Brown T."/>
            <person name="Elewa A."/>
            <person name="Iarovenko S."/>
            <person name="Subramanian E."/>
            <person name="Araus A.J."/>
            <person name="Petzold A."/>
            <person name="Susuki M."/>
            <person name="Suzuki K.-i.T."/>
            <person name="Hayashi T."/>
            <person name="Toyoda A."/>
            <person name="Oliveira C."/>
            <person name="Osipova E."/>
            <person name="Leigh N.D."/>
            <person name="Simon A."/>
            <person name="Yun M.H."/>
        </authorList>
    </citation>
    <scope>NUCLEOTIDE SEQUENCE</scope>
    <source>
        <strain evidence="1">20211129_DDA</strain>
        <tissue evidence="1">Liver</tissue>
    </source>
</reference>